<dbReference type="EMBL" id="CAVMJV010000024">
    <property type="protein sequence ID" value="CAK5074067.1"/>
    <property type="molecule type" value="Genomic_DNA"/>
</dbReference>
<accession>A0ACB0Z514</accession>
<evidence type="ECO:0000313" key="2">
    <source>
        <dbReference type="Proteomes" id="UP001497535"/>
    </source>
</evidence>
<keyword evidence="2" id="KW-1185">Reference proteome</keyword>
<protein>
    <submittedName>
        <fullName evidence="1">Uncharacterized protein</fullName>
    </submittedName>
</protein>
<comment type="caution">
    <text evidence="1">The sequence shown here is derived from an EMBL/GenBank/DDBJ whole genome shotgun (WGS) entry which is preliminary data.</text>
</comment>
<reference evidence="1" key="1">
    <citation type="submission" date="2023-11" db="EMBL/GenBank/DDBJ databases">
        <authorList>
            <person name="Poullet M."/>
        </authorList>
    </citation>
    <scope>NUCLEOTIDE SEQUENCE</scope>
    <source>
        <strain evidence="1">E1834</strain>
    </source>
</reference>
<proteinExistence type="predicted"/>
<organism evidence="1 2">
    <name type="scientific">Meloidogyne enterolobii</name>
    <name type="common">Root-knot nematode worm</name>
    <name type="synonym">Meloidogyne mayaguensis</name>
    <dbReference type="NCBI Taxonomy" id="390850"/>
    <lineage>
        <taxon>Eukaryota</taxon>
        <taxon>Metazoa</taxon>
        <taxon>Ecdysozoa</taxon>
        <taxon>Nematoda</taxon>
        <taxon>Chromadorea</taxon>
        <taxon>Rhabditida</taxon>
        <taxon>Tylenchina</taxon>
        <taxon>Tylenchomorpha</taxon>
        <taxon>Tylenchoidea</taxon>
        <taxon>Meloidogynidae</taxon>
        <taxon>Meloidogyninae</taxon>
        <taxon>Meloidogyne</taxon>
    </lineage>
</organism>
<dbReference type="Proteomes" id="UP001497535">
    <property type="component" value="Unassembled WGS sequence"/>
</dbReference>
<name>A0ACB0Z514_MELEN</name>
<sequence length="56" mass="6538">MKGIFFVEDIAKDFGGTFVQEMEELKGEQAFGHRRKGYMRGGHYNKRENKLEKKGN</sequence>
<evidence type="ECO:0000313" key="1">
    <source>
        <dbReference type="EMBL" id="CAK5074067.1"/>
    </source>
</evidence>
<gene>
    <name evidence="1" type="ORF">MENTE1834_LOCUS20767</name>
</gene>